<feature type="transmembrane region" description="Helical" evidence="6">
    <location>
        <begin position="156"/>
        <end position="182"/>
    </location>
</feature>
<comment type="subcellular location">
    <subcellularLocation>
        <location evidence="1">Membrane</location>
        <topology evidence="1">Multi-pass membrane protein</topology>
    </subcellularLocation>
</comment>
<evidence type="ECO:0000313" key="9">
    <source>
        <dbReference type="Proteomes" id="UP000814176"/>
    </source>
</evidence>
<feature type="transmembrane region" description="Helical" evidence="6">
    <location>
        <begin position="188"/>
        <end position="206"/>
    </location>
</feature>
<protein>
    <submittedName>
        <fullName evidence="8">Mfs1.2</fullName>
    </submittedName>
</protein>
<proteinExistence type="predicted"/>
<accession>A0ABQ8KGC4</accession>
<feature type="compositionally biased region" description="Polar residues" evidence="5">
    <location>
        <begin position="74"/>
        <end position="83"/>
    </location>
</feature>
<keyword evidence="3 6" id="KW-1133">Transmembrane helix</keyword>
<dbReference type="InterPro" id="IPR036259">
    <property type="entry name" value="MFS_trans_sf"/>
</dbReference>
<feature type="region of interest" description="Disordered" evidence="5">
    <location>
        <begin position="1"/>
        <end position="83"/>
    </location>
</feature>
<feature type="compositionally biased region" description="Basic and acidic residues" evidence="5">
    <location>
        <begin position="1"/>
        <end position="17"/>
    </location>
</feature>
<feature type="transmembrane region" description="Helical" evidence="6">
    <location>
        <begin position="310"/>
        <end position="330"/>
    </location>
</feature>
<evidence type="ECO:0000256" key="3">
    <source>
        <dbReference type="ARBA" id="ARBA00022989"/>
    </source>
</evidence>
<feature type="transmembrane region" description="Helical" evidence="6">
    <location>
        <begin position="445"/>
        <end position="467"/>
    </location>
</feature>
<keyword evidence="9" id="KW-1185">Reference proteome</keyword>
<feature type="transmembrane region" description="Helical" evidence="6">
    <location>
        <begin position="479"/>
        <end position="500"/>
    </location>
</feature>
<dbReference type="PANTHER" id="PTHR23501">
    <property type="entry name" value="MAJOR FACILITATOR SUPERFAMILY"/>
    <property type="match status" value="1"/>
</dbReference>
<evidence type="ECO:0000256" key="1">
    <source>
        <dbReference type="ARBA" id="ARBA00004141"/>
    </source>
</evidence>
<keyword evidence="4 6" id="KW-0472">Membrane</keyword>
<dbReference type="SUPFAM" id="SSF103473">
    <property type="entry name" value="MFS general substrate transporter"/>
    <property type="match status" value="1"/>
</dbReference>
<dbReference type="Proteomes" id="UP000814176">
    <property type="component" value="Unassembled WGS sequence"/>
</dbReference>
<evidence type="ECO:0000256" key="6">
    <source>
        <dbReference type="SAM" id="Phobius"/>
    </source>
</evidence>
<evidence type="ECO:0000256" key="4">
    <source>
        <dbReference type="ARBA" id="ARBA00023136"/>
    </source>
</evidence>
<feature type="transmembrane region" description="Helical" evidence="6">
    <location>
        <begin position="88"/>
        <end position="106"/>
    </location>
</feature>
<dbReference type="EMBL" id="JADCUA010000010">
    <property type="protein sequence ID" value="KAH9836721.1"/>
    <property type="molecule type" value="Genomic_DNA"/>
</dbReference>
<dbReference type="PROSITE" id="PS50850">
    <property type="entry name" value="MFS"/>
    <property type="match status" value="1"/>
</dbReference>
<organism evidence="8 9">
    <name type="scientific">Rhodofomes roseus</name>
    <dbReference type="NCBI Taxonomy" id="34475"/>
    <lineage>
        <taxon>Eukaryota</taxon>
        <taxon>Fungi</taxon>
        <taxon>Dikarya</taxon>
        <taxon>Basidiomycota</taxon>
        <taxon>Agaricomycotina</taxon>
        <taxon>Agaricomycetes</taxon>
        <taxon>Polyporales</taxon>
        <taxon>Rhodofomes</taxon>
    </lineage>
</organism>
<evidence type="ECO:0000259" key="7">
    <source>
        <dbReference type="PROSITE" id="PS50850"/>
    </source>
</evidence>
<sequence>MRPQESHLELVGHDPSHSDISLVHLGKSPGSRSDFTLTPGSRSEFSFATPGSQSEFPLVKHDASPEDAGFPSGRKSSGPPQTSRKGKTFWLILFALVISFFMVVLEGASVGNASPTIASDLNISEFAWIGTAYGLSSTALLPLSGGLAQIFGRRPVMLVSLAIFAVGGALSGASTGSATLFAGRTVQGLGGGGVLTLSSIILSDIVALHERGLYNGILGLAWSAASGVGPVIGGSFAQNGHWRWLFYMNIPFAGLAAVLVLFFVKLPTPPGTMRSKLERIDWIGNALVMGSTTAVVIGLTWGGVDYAWTSAQVLVPLIVGGVGFVLFMLYEALWARHPLIPISLILNRTSISGFIQTGLLSVPLTGLMYYLPVYYQACTLASPIRAGTLVFGVAFTVAPTTIVAGALITATKRYRPPIWFGWVLLLVGQGLLTTLKATSTKATSIGFQILTGIGIGAVYSSTYFPVLAPLPVEQNAPALALYVFLRSFAQIWGVAIGATVLQNQLSSRLPQAFLATLPSGAGVAYSSIPAIPALASPLREEVQVAFAESLDVLWRVQCALSAVGAFASLWMKGLPLHTGTDRKWDVDGVEDESEK</sequence>
<dbReference type="Pfam" id="PF07690">
    <property type="entry name" value="MFS_1"/>
    <property type="match status" value="1"/>
</dbReference>
<feature type="transmembrane region" description="Helical" evidence="6">
    <location>
        <begin position="126"/>
        <end position="144"/>
    </location>
</feature>
<evidence type="ECO:0000256" key="2">
    <source>
        <dbReference type="ARBA" id="ARBA00022692"/>
    </source>
</evidence>
<feature type="compositionally biased region" description="Polar residues" evidence="5">
    <location>
        <begin position="30"/>
        <end position="55"/>
    </location>
</feature>
<name>A0ABQ8KGC4_9APHY</name>
<feature type="transmembrane region" description="Helical" evidence="6">
    <location>
        <begin position="213"/>
        <end position="232"/>
    </location>
</feature>
<comment type="caution">
    <text evidence="8">The sequence shown here is derived from an EMBL/GenBank/DDBJ whole genome shotgun (WGS) entry which is preliminary data.</text>
</comment>
<feature type="transmembrane region" description="Helical" evidence="6">
    <location>
        <begin position="384"/>
        <end position="407"/>
    </location>
</feature>
<dbReference type="PANTHER" id="PTHR23501:SF102">
    <property type="entry name" value="DRUG TRANSPORTER, PUTATIVE (AFU_ORTHOLOGUE AFUA_3G08530)-RELATED"/>
    <property type="match status" value="1"/>
</dbReference>
<dbReference type="InterPro" id="IPR020846">
    <property type="entry name" value="MFS_dom"/>
</dbReference>
<feature type="transmembrane region" description="Helical" evidence="6">
    <location>
        <begin position="244"/>
        <end position="264"/>
    </location>
</feature>
<evidence type="ECO:0000313" key="8">
    <source>
        <dbReference type="EMBL" id="KAH9836721.1"/>
    </source>
</evidence>
<feature type="transmembrane region" description="Helical" evidence="6">
    <location>
        <begin position="419"/>
        <end position="439"/>
    </location>
</feature>
<gene>
    <name evidence="8" type="ORF">C8Q71DRAFT_708235</name>
</gene>
<dbReference type="RefSeq" id="XP_047778959.1">
    <property type="nucleotide sequence ID" value="XM_047920608.1"/>
</dbReference>
<dbReference type="InterPro" id="IPR011701">
    <property type="entry name" value="MFS"/>
</dbReference>
<feature type="transmembrane region" description="Helical" evidence="6">
    <location>
        <begin position="351"/>
        <end position="372"/>
    </location>
</feature>
<feature type="domain" description="Major facilitator superfamily (MFS) profile" evidence="7">
    <location>
        <begin position="92"/>
        <end position="544"/>
    </location>
</feature>
<evidence type="ECO:0000256" key="5">
    <source>
        <dbReference type="SAM" id="MobiDB-lite"/>
    </source>
</evidence>
<dbReference type="Gene3D" id="1.20.1250.20">
    <property type="entry name" value="MFS general substrate transporter like domains"/>
    <property type="match status" value="1"/>
</dbReference>
<feature type="transmembrane region" description="Helical" evidence="6">
    <location>
        <begin position="285"/>
        <end position="304"/>
    </location>
</feature>
<keyword evidence="2 6" id="KW-0812">Transmembrane</keyword>
<dbReference type="GeneID" id="72001340"/>
<reference evidence="8 9" key="1">
    <citation type="journal article" date="2021" name="Environ. Microbiol.">
        <title>Gene family expansions and transcriptome signatures uncover fungal adaptations to wood decay.</title>
        <authorList>
            <person name="Hage H."/>
            <person name="Miyauchi S."/>
            <person name="Viragh M."/>
            <person name="Drula E."/>
            <person name="Min B."/>
            <person name="Chaduli D."/>
            <person name="Navarro D."/>
            <person name="Favel A."/>
            <person name="Norest M."/>
            <person name="Lesage-Meessen L."/>
            <person name="Balint B."/>
            <person name="Merenyi Z."/>
            <person name="de Eugenio L."/>
            <person name="Morin E."/>
            <person name="Martinez A.T."/>
            <person name="Baldrian P."/>
            <person name="Stursova M."/>
            <person name="Martinez M.J."/>
            <person name="Novotny C."/>
            <person name="Magnuson J.K."/>
            <person name="Spatafora J.W."/>
            <person name="Maurice S."/>
            <person name="Pangilinan J."/>
            <person name="Andreopoulos W."/>
            <person name="LaButti K."/>
            <person name="Hundley H."/>
            <person name="Na H."/>
            <person name="Kuo A."/>
            <person name="Barry K."/>
            <person name="Lipzen A."/>
            <person name="Henrissat B."/>
            <person name="Riley R."/>
            <person name="Ahrendt S."/>
            <person name="Nagy L.G."/>
            <person name="Grigoriev I.V."/>
            <person name="Martin F."/>
            <person name="Rosso M.N."/>
        </authorList>
    </citation>
    <scope>NUCLEOTIDE SEQUENCE [LARGE SCALE GENOMIC DNA]</scope>
    <source>
        <strain evidence="8 9">CIRM-BRFM 1785</strain>
    </source>
</reference>